<evidence type="ECO:0008006" key="2">
    <source>
        <dbReference type="Google" id="ProtNLM"/>
    </source>
</evidence>
<gene>
    <name evidence="1" type="ORF">S01H1_39832</name>
</gene>
<dbReference type="AlphaFoldDB" id="X0U6D4"/>
<reference evidence="1" key="1">
    <citation type="journal article" date="2014" name="Front. Microbiol.">
        <title>High frequency of phylogenetically diverse reductive dehalogenase-homologous genes in deep subseafloor sedimentary metagenomes.</title>
        <authorList>
            <person name="Kawai M."/>
            <person name="Futagami T."/>
            <person name="Toyoda A."/>
            <person name="Takaki Y."/>
            <person name="Nishi S."/>
            <person name="Hori S."/>
            <person name="Arai W."/>
            <person name="Tsubouchi T."/>
            <person name="Morono Y."/>
            <person name="Uchiyama I."/>
            <person name="Ito T."/>
            <person name="Fujiyama A."/>
            <person name="Inagaki F."/>
            <person name="Takami H."/>
        </authorList>
    </citation>
    <scope>NUCLEOTIDE SEQUENCE</scope>
    <source>
        <strain evidence="1">Expedition CK06-06</strain>
    </source>
</reference>
<feature type="non-terminal residue" evidence="1">
    <location>
        <position position="1"/>
    </location>
</feature>
<dbReference type="InterPro" id="IPR038179">
    <property type="entry name" value="NigD-like_N_sf"/>
</dbReference>
<feature type="non-terminal residue" evidence="1">
    <location>
        <position position="267"/>
    </location>
</feature>
<dbReference type="SUPFAM" id="SSF49464">
    <property type="entry name" value="Carboxypeptidase regulatory domain-like"/>
    <property type="match status" value="1"/>
</dbReference>
<proteinExistence type="predicted"/>
<comment type="caution">
    <text evidence="1">The sequence shown here is derived from an EMBL/GenBank/DDBJ whole genome shotgun (WGS) entry which is preliminary data.</text>
</comment>
<dbReference type="InterPro" id="IPR013783">
    <property type="entry name" value="Ig-like_fold"/>
</dbReference>
<sequence length="267" mass="28372">TAKYYDSGWKDIPGSTNSKGVLLHDIPGIKPNVSFKMSYAGYTQQKSNVDIAANSYVVFQGTKVIVKLLDSSSVGISGGVVKYYASGWKTFGTTDSNGEVAKELLPGKYSFRMTYVGYTQQKSNVDITSTNPLVFQAINMVVSLQDSGGAGISGGQAKYYASGWKTFGTTDGTGNTPGVELLPGKYSFKMTYAGYTQQKSNVDISSTNPLVFTTVKMQVKLEDSSGGGLAGGVVKYYASGWKNFGASPHTTDSTGFVPGDMELLPGK</sequence>
<dbReference type="EMBL" id="BARS01025178">
    <property type="protein sequence ID" value="GAG01344.1"/>
    <property type="molecule type" value="Genomic_DNA"/>
</dbReference>
<name>X0U6D4_9ZZZZ</name>
<protein>
    <recommendedName>
        <fullName evidence="2">PEGA domain-containing protein</fullName>
    </recommendedName>
</protein>
<dbReference type="Gene3D" id="2.60.40.10">
    <property type="entry name" value="Immunoglobulins"/>
    <property type="match status" value="1"/>
</dbReference>
<accession>X0U6D4</accession>
<dbReference type="InterPro" id="IPR008969">
    <property type="entry name" value="CarboxyPept-like_regulatory"/>
</dbReference>
<evidence type="ECO:0000313" key="1">
    <source>
        <dbReference type="EMBL" id="GAG01344.1"/>
    </source>
</evidence>
<dbReference type="Gene3D" id="2.40.50.500">
    <property type="entry name" value="NigD-like N-terminal OB domain"/>
    <property type="match status" value="1"/>
</dbReference>
<organism evidence="1">
    <name type="scientific">marine sediment metagenome</name>
    <dbReference type="NCBI Taxonomy" id="412755"/>
    <lineage>
        <taxon>unclassified sequences</taxon>
        <taxon>metagenomes</taxon>
        <taxon>ecological metagenomes</taxon>
    </lineage>
</organism>